<dbReference type="RefSeq" id="WP_085027474.1">
    <property type="nucleotide sequence ID" value="NZ_CP020772.1"/>
</dbReference>
<dbReference type="Gene3D" id="3.20.20.140">
    <property type="entry name" value="Metal-dependent hydrolases"/>
    <property type="match status" value="1"/>
</dbReference>
<dbReference type="InterPro" id="IPR032466">
    <property type="entry name" value="Metal_Hydrolase"/>
</dbReference>
<dbReference type="NCBIfam" id="NF005748">
    <property type="entry name" value="PRK07572.1"/>
    <property type="match status" value="1"/>
</dbReference>
<dbReference type="InterPro" id="IPR011059">
    <property type="entry name" value="Metal-dep_hydrolase_composite"/>
</dbReference>
<dbReference type="SUPFAM" id="SSF51338">
    <property type="entry name" value="Composite domain of metallo-dependent hydrolases"/>
    <property type="match status" value="1"/>
</dbReference>
<dbReference type="GO" id="GO:0006209">
    <property type="term" value="P:cytosine catabolic process"/>
    <property type="evidence" value="ECO:0007669"/>
    <property type="project" value="TreeGrafter"/>
</dbReference>
<dbReference type="CDD" id="cd01293">
    <property type="entry name" value="Bact_CD"/>
    <property type="match status" value="1"/>
</dbReference>
<dbReference type="PANTHER" id="PTHR32027:SF0">
    <property type="entry name" value="CYTOSINE DEAMINASE"/>
    <property type="match status" value="1"/>
</dbReference>
<dbReference type="EMBL" id="CP020772">
    <property type="protein sequence ID" value="ARI75692.1"/>
    <property type="molecule type" value="Genomic_DNA"/>
</dbReference>
<dbReference type="GO" id="GO:0035888">
    <property type="term" value="F:isoguanine deaminase activity"/>
    <property type="evidence" value="ECO:0007669"/>
    <property type="project" value="TreeGrafter"/>
</dbReference>
<organism evidence="4 5">
    <name type="scientific">Halobacillus mangrovi</name>
    <dbReference type="NCBI Taxonomy" id="402384"/>
    <lineage>
        <taxon>Bacteria</taxon>
        <taxon>Bacillati</taxon>
        <taxon>Bacillota</taxon>
        <taxon>Bacilli</taxon>
        <taxon>Bacillales</taxon>
        <taxon>Bacillaceae</taxon>
        <taxon>Halobacillus</taxon>
    </lineage>
</organism>
<reference evidence="4 5" key="1">
    <citation type="submission" date="2017-04" db="EMBL/GenBank/DDBJ databases">
        <title>The whole genome sequencing and assembly of Halobacillus mangrovi strain.</title>
        <authorList>
            <person name="Lee S.-J."/>
            <person name="Park M.-K."/>
            <person name="Kim J.-Y."/>
            <person name="Lee Y.-J."/>
            <person name="Yi H."/>
            <person name="Bahn Y.-S."/>
            <person name="Kim J.F."/>
            <person name="Lee D.-W."/>
        </authorList>
    </citation>
    <scope>NUCLEOTIDE SEQUENCE [LARGE SCALE GENOMIC DNA]</scope>
    <source>
        <strain evidence="4 5">KTB 131</strain>
    </source>
</reference>
<protein>
    <submittedName>
        <fullName evidence="4">Cytosine deaminase</fullName>
    </submittedName>
</protein>
<dbReference type="NCBIfam" id="NF006685">
    <property type="entry name" value="PRK09230.1"/>
    <property type="match status" value="1"/>
</dbReference>
<evidence type="ECO:0000256" key="2">
    <source>
        <dbReference type="ARBA" id="ARBA00022801"/>
    </source>
</evidence>
<dbReference type="FunFam" id="3.20.20.140:FF:000019">
    <property type="entry name" value="Cytosine deaminase"/>
    <property type="match status" value="1"/>
</dbReference>
<dbReference type="InterPro" id="IPR013108">
    <property type="entry name" value="Amidohydro_3"/>
</dbReference>
<dbReference type="Proteomes" id="UP000192527">
    <property type="component" value="Chromosome"/>
</dbReference>
<evidence type="ECO:0000256" key="1">
    <source>
        <dbReference type="ARBA" id="ARBA00022723"/>
    </source>
</evidence>
<dbReference type="Pfam" id="PF07969">
    <property type="entry name" value="Amidohydro_3"/>
    <property type="match status" value="1"/>
</dbReference>
<dbReference type="KEGG" id="hmn:HM131_02105"/>
<dbReference type="AlphaFoldDB" id="A0A1W5ZQZ0"/>
<evidence type="ECO:0000313" key="5">
    <source>
        <dbReference type="Proteomes" id="UP000192527"/>
    </source>
</evidence>
<dbReference type="Gene3D" id="2.30.40.10">
    <property type="entry name" value="Urease, subunit C, domain 1"/>
    <property type="match status" value="1"/>
</dbReference>
<sequence length="414" mass="46692">MIIKQAKLRGKEGLWSIRMDQGIIQEISQEQINEDDSTNIDAEGSLVLPPFVEPHIHLDTTLTAGDPEWNKSGTLFEGIQRWAERKDKLTHEDVKERAKQALEMQIGNGIQYVRTHVDVTDPELTALKALIEVREEMSQEVDLQLVAFPQEGILSYPNGKELLEEALKLGADVVGAIPHFEFTREYGVESLKIAFDLAEKYDRFVDVHCDEIDDEQSRFVEVVATEALERGMGEKVTASHTTAMGSYNDAYTSKLFRLLKMSGIHIIANPLVNIHLQGRFDSYPKRRGLTRVKELNEAGINLGFGHDDIFDPWYPLGTGNMLQVLHMGLHLSHLMGYDQIKQGMDFITENSARILNLNEGYGLEAGRPANLIILDAEDEYEAVRKQAAVRYSIRHGRILAETKPSETTLHVSEN</sequence>
<name>A0A1W5ZQZ0_9BACI</name>
<feature type="domain" description="Amidohydrolase 3" evidence="3">
    <location>
        <begin position="40"/>
        <end position="399"/>
    </location>
</feature>
<keyword evidence="2" id="KW-0378">Hydrolase</keyword>
<dbReference type="GO" id="GO:0046872">
    <property type="term" value="F:metal ion binding"/>
    <property type="evidence" value="ECO:0007669"/>
    <property type="project" value="UniProtKB-KW"/>
</dbReference>
<gene>
    <name evidence="4" type="ORF">HM131_02105</name>
</gene>
<dbReference type="OrthoDB" id="9815027at2"/>
<evidence type="ECO:0000259" key="3">
    <source>
        <dbReference type="Pfam" id="PF07969"/>
    </source>
</evidence>
<dbReference type="GO" id="GO:0004131">
    <property type="term" value="F:cytosine deaminase activity"/>
    <property type="evidence" value="ECO:0007669"/>
    <property type="project" value="TreeGrafter"/>
</dbReference>
<proteinExistence type="predicted"/>
<dbReference type="STRING" id="402384.HM131_02105"/>
<accession>A0A1W5ZQZ0</accession>
<keyword evidence="1" id="KW-0479">Metal-binding</keyword>
<dbReference type="InterPro" id="IPR052349">
    <property type="entry name" value="Metallo-hydrolase_Enzymes"/>
</dbReference>
<dbReference type="SUPFAM" id="SSF51556">
    <property type="entry name" value="Metallo-dependent hydrolases"/>
    <property type="match status" value="1"/>
</dbReference>
<dbReference type="PANTHER" id="PTHR32027">
    <property type="entry name" value="CYTOSINE DEAMINASE"/>
    <property type="match status" value="1"/>
</dbReference>
<keyword evidence="5" id="KW-1185">Reference proteome</keyword>
<evidence type="ECO:0000313" key="4">
    <source>
        <dbReference type="EMBL" id="ARI75692.1"/>
    </source>
</evidence>